<dbReference type="SUPFAM" id="SSF103506">
    <property type="entry name" value="Mitochondrial carrier"/>
    <property type="match status" value="1"/>
</dbReference>
<dbReference type="Proteomes" id="UP001286313">
    <property type="component" value="Unassembled WGS sequence"/>
</dbReference>
<feature type="repeat" description="Solcar" evidence="10">
    <location>
        <begin position="49"/>
        <end position="129"/>
    </location>
</feature>
<keyword evidence="9 10" id="KW-0472">Membrane</keyword>
<evidence type="ECO:0000256" key="9">
    <source>
        <dbReference type="ARBA" id="ARBA00023136"/>
    </source>
</evidence>
<dbReference type="Pfam" id="PF00153">
    <property type="entry name" value="Mito_carr"/>
    <property type="match status" value="3"/>
</dbReference>
<keyword evidence="3 11" id="KW-0813">Transport</keyword>
<dbReference type="GO" id="GO:0005743">
    <property type="term" value="C:mitochondrial inner membrane"/>
    <property type="evidence" value="ECO:0007669"/>
    <property type="project" value="UniProtKB-SubCell"/>
</dbReference>
<dbReference type="PROSITE" id="PS50920">
    <property type="entry name" value="SOLCAR"/>
    <property type="match status" value="2"/>
</dbReference>
<evidence type="ECO:0008006" key="15">
    <source>
        <dbReference type="Google" id="ProtNLM"/>
    </source>
</evidence>
<dbReference type="InterPro" id="IPR018108">
    <property type="entry name" value="MCP_transmembrane"/>
</dbReference>
<evidence type="ECO:0000256" key="8">
    <source>
        <dbReference type="ARBA" id="ARBA00023128"/>
    </source>
</evidence>
<keyword evidence="4 10" id="KW-0812">Transmembrane</keyword>
<dbReference type="Gene3D" id="1.50.40.10">
    <property type="entry name" value="Mitochondrial carrier domain"/>
    <property type="match status" value="1"/>
</dbReference>
<comment type="similarity">
    <text evidence="2 11">Belongs to the mitochondrial carrier (TC 2.A.29) family.</text>
</comment>
<evidence type="ECO:0000256" key="5">
    <source>
        <dbReference type="ARBA" id="ARBA00022737"/>
    </source>
</evidence>
<feature type="region of interest" description="Disordered" evidence="12">
    <location>
        <begin position="14"/>
        <end position="46"/>
    </location>
</feature>
<keyword evidence="14" id="KW-1185">Reference proteome</keyword>
<evidence type="ECO:0000256" key="4">
    <source>
        <dbReference type="ARBA" id="ARBA00022692"/>
    </source>
</evidence>
<evidence type="ECO:0000256" key="12">
    <source>
        <dbReference type="SAM" id="MobiDB-lite"/>
    </source>
</evidence>
<dbReference type="InterPro" id="IPR023395">
    <property type="entry name" value="MCP_dom_sf"/>
</dbReference>
<keyword evidence="6" id="KW-0999">Mitochondrion inner membrane</keyword>
<keyword evidence="5" id="KW-0677">Repeat</keyword>
<dbReference type="PANTHER" id="PTHR46131">
    <property type="entry name" value="SD08549P"/>
    <property type="match status" value="1"/>
</dbReference>
<evidence type="ECO:0000256" key="1">
    <source>
        <dbReference type="ARBA" id="ARBA00004448"/>
    </source>
</evidence>
<dbReference type="EMBL" id="JAWQEG010002835">
    <property type="protein sequence ID" value="KAK3869447.1"/>
    <property type="molecule type" value="Genomic_DNA"/>
</dbReference>
<comment type="caution">
    <text evidence="13">The sequence shown here is derived from an EMBL/GenBank/DDBJ whole genome shotgun (WGS) entry which is preliminary data.</text>
</comment>
<feature type="compositionally biased region" description="Polar residues" evidence="12">
    <location>
        <begin position="25"/>
        <end position="36"/>
    </location>
</feature>
<evidence type="ECO:0000313" key="13">
    <source>
        <dbReference type="EMBL" id="KAK3869447.1"/>
    </source>
</evidence>
<feature type="repeat" description="Solcar" evidence="10">
    <location>
        <begin position="138"/>
        <end position="222"/>
    </location>
</feature>
<gene>
    <name evidence="13" type="ORF">Pcinc_025248</name>
</gene>
<proteinExistence type="inferred from homology"/>
<evidence type="ECO:0000256" key="2">
    <source>
        <dbReference type="ARBA" id="ARBA00006375"/>
    </source>
</evidence>
<keyword evidence="7" id="KW-1133">Transmembrane helix</keyword>
<evidence type="ECO:0000313" key="14">
    <source>
        <dbReference type="Proteomes" id="UP001286313"/>
    </source>
</evidence>
<reference evidence="13" key="1">
    <citation type="submission" date="2023-10" db="EMBL/GenBank/DDBJ databases">
        <title>Genome assemblies of two species of porcelain crab, Petrolisthes cinctipes and Petrolisthes manimaculis (Anomura: Porcellanidae).</title>
        <authorList>
            <person name="Angst P."/>
        </authorList>
    </citation>
    <scope>NUCLEOTIDE SEQUENCE</scope>
    <source>
        <strain evidence="13">PB745_01</strain>
        <tissue evidence="13">Gill</tissue>
    </source>
</reference>
<evidence type="ECO:0000256" key="3">
    <source>
        <dbReference type="ARBA" id="ARBA00022448"/>
    </source>
</evidence>
<evidence type="ECO:0000256" key="11">
    <source>
        <dbReference type="RuleBase" id="RU000488"/>
    </source>
</evidence>
<organism evidence="13 14">
    <name type="scientific">Petrolisthes cinctipes</name>
    <name type="common">Flat porcelain crab</name>
    <dbReference type="NCBI Taxonomy" id="88211"/>
    <lineage>
        <taxon>Eukaryota</taxon>
        <taxon>Metazoa</taxon>
        <taxon>Ecdysozoa</taxon>
        <taxon>Arthropoda</taxon>
        <taxon>Crustacea</taxon>
        <taxon>Multicrustacea</taxon>
        <taxon>Malacostraca</taxon>
        <taxon>Eumalacostraca</taxon>
        <taxon>Eucarida</taxon>
        <taxon>Decapoda</taxon>
        <taxon>Pleocyemata</taxon>
        <taxon>Anomura</taxon>
        <taxon>Galatheoidea</taxon>
        <taxon>Porcellanidae</taxon>
        <taxon>Petrolisthes</taxon>
    </lineage>
</organism>
<dbReference type="GO" id="GO:0051724">
    <property type="term" value="F:NAD transmembrane transporter activity"/>
    <property type="evidence" value="ECO:0007669"/>
    <property type="project" value="TreeGrafter"/>
</dbReference>
<dbReference type="AlphaFoldDB" id="A0AAE1FAC2"/>
<protein>
    <recommendedName>
        <fullName evidence="15">Solute carrier family 25 member 51</fullName>
    </recommendedName>
</protein>
<dbReference type="InterPro" id="IPR052465">
    <property type="entry name" value="Mito_NAD+_Carrier"/>
</dbReference>
<evidence type="ECO:0000256" key="6">
    <source>
        <dbReference type="ARBA" id="ARBA00022792"/>
    </source>
</evidence>
<evidence type="ECO:0000256" key="7">
    <source>
        <dbReference type="ARBA" id="ARBA00022989"/>
    </source>
</evidence>
<sequence>MGFSIVRQEAGGGLPPSLAGVLPSQPDQSSPQTNTMVEPPLAACPAPEDDHSREFICGWGAAFINITVTFPINKVMFRQMLHGISTTKAMGQLRREGLKNLYRGILPPLCQKTISTSIMFGMFDQYKRMLRRLHPPLSDRTTMAVAATLAGCTEALLCPFERIQTVLQDKKFHGKYKNSLHISRELWQYGVREYYRGMVAILIRNGPSNILFFGLRTPLKNALPDPQHLWWGHILTDFVSGAFLGAFISTLMYPVNVIKTHQQCQVGGPFQSMHQTFWYLYRSRGSQLRRLFSGAHRNGYTNTTTYHNTCEWVKDGS</sequence>
<dbReference type="PANTHER" id="PTHR46131:SF1">
    <property type="entry name" value="SD08549P"/>
    <property type="match status" value="1"/>
</dbReference>
<name>A0AAE1FAC2_PETCI</name>
<evidence type="ECO:0000256" key="10">
    <source>
        <dbReference type="PROSITE-ProRule" id="PRU00282"/>
    </source>
</evidence>
<comment type="subcellular location">
    <subcellularLocation>
        <location evidence="1">Mitochondrion inner membrane</location>
        <topology evidence="1">Multi-pass membrane protein</topology>
    </subcellularLocation>
</comment>
<accession>A0AAE1FAC2</accession>
<keyword evidence="8" id="KW-0496">Mitochondrion</keyword>